<sequence>MQEIRSECETYGIPIFSIDTKKKEMIGNFKRQGTVSCKGKPKAYDHDFKSFSDGIIVPYGIYDVGANTGYLTLGVSHDTAEFVCDNFIHIWQQFLQWKYPNAHTICFLCNGGGSNACSHHIVKQALMKLASTIGVNIIMVHYPPYCSKYNPIEHCMFGPISRSWSGAPLLSIENARTRAEATVTKKGLSIIATINQRTYETKRPIEESYESNKSKRIIFDDELSKWNYLVKCCS</sequence>
<accession>A0AA92T2L0</accession>
<organism evidence="1 2">
    <name type="scientific">Segatella copri</name>
    <dbReference type="NCBI Taxonomy" id="165179"/>
    <lineage>
        <taxon>Bacteria</taxon>
        <taxon>Pseudomonadati</taxon>
        <taxon>Bacteroidota</taxon>
        <taxon>Bacteroidia</taxon>
        <taxon>Bacteroidales</taxon>
        <taxon>Prevotellaceae</taxon>
        <taxon>Segatella</taxon>
    </lineage>
</organism>
<dbReference type="Proteomes" id="UP000261245">
    <property type="component" value="Unassembled WGS sequence"/>
</dbReference>
<dbReference type="Pfam" id="PF07592">
    <property type="entry name" value="DDE_Tnp_ISAZ013"/>
    <property type="match status" value="1"/>
</dbReference>
<comment type="caution">
    <text evidence="1">The sequence shown here is derived from an EMBL/GenBank/DDBJ whole genome shotgun (WGS) entry which is preliminary data.</text>
</comment>
<dbReference type="InterPro" id="IPR011518">
    <property type="entry name" value="Transposase_36"/>
</dbReference>
<proteinExistence type="predicted"/>
<gene>
    <name evidence="1" type="ORF">DXB80_11160</name>
</gene>
<dbReference type="NCBIfam" id="NF033519">
    <property type="entry name" value="transpos_ISAzo13"/>
    <property type="match status" value="1"/>
</dbReference>
<reference evidence="1 2" key="1">
    <citation type="submission" date="2018-08" db="EMBL/GenBank/DDBJ databases">
        <title>A genome reference for cultivated species of the human gut microbiota.</title>
        <authorList>
            <person name="Zou Y."/>
            <person name="Xue W."/>
            <person name="Luo G."/>
        </authorList>
    </citation>
    <scope>NUCLEOTIDE SEQUENCE [LARGE SCALE GENOMIC DNA]</scope>
    <source>
        <strain evidence="1 2">OM06-11</strain>
    </source>
</reference>
<protein>
    <submittedName>
        <fullName evidence="1">ISAzo13 family transposase</fullName>
    </submittedName>
</protein>
<evidence type="ECO:0000313" key="1">
    <source>
        <dbReference type="EMBL" id="RGN06459.1"/>
    </source>
</evidence>
<evidence type="ECO:0000313" key="2">
    <source>
        <dbReference type="Proteomes" id="UP000261245"/>
    </source>
</evidence>
<dbReference type="EMBL" id="QSUC01000034">
    <property type="protein sequence ID" value="RGN06459.1"/>
    <property type="molecule type" value="Genomic_DNA"/>
</dbReference>
<dbReference type="AlphaFoldDB" id="A0AA92T2L0"/>
<name>A0AA92T2L0_9BACT</name>